<dbReference type="AlphaFoldDB" id="A0A839QQD4"/>
<evidence type="ECO:0000313" key="4">
    <source>
        <dbReference type="Proteomes" id="UP000568050"/>
    </source>
</evidence>
<comment type="caution">
    <text evidence="3">The sequence shown here is derived from an EMBL/GenBank/DDBJ whole genome shotgun (WGS) entry which is preliminary data.</text>
</comment>
<accession>A0A839QQD4</accession>
<evidence type="ECO:0000259" key="2">
    <source>
        <dbReference type="Pfam" id="PF10647"/>
    </source>
</evidence>
<name>A0A839QQD4_9MICO</name>
<dbReference type="RefSeq" id="WP_343064020.1">
    <property type="nucleotide sequence ID" value="NZ_JACHWP010000001.1"/>
</dbReference>
<dbReference type="EMBL" id="JACHWP010000001">
    <property type="protein sequence ID" value="MBB3021985.1"/>
    <property type="molecule type" value="Genomic_DNA"/>
</dbReference>
<keyword evidence="4" id="KW-1185">Reference proteome</keyword>
<proteinExistence type="predicted"/>
<dbReference type="SUPFAM" id="SSF69322">
    <property type="entry name" value="Tricorn protease domain 2"/>
    <property type="match status" value="1"/>
</dbReference>
<reference evidence="3 4" key="1">
    <citation type="submission" date="2020-08" db="EMBL/GenBank/DDBJ databases">
        <title>Sequencing the genomes of 1000 actinobacteria strains.</title>
        <authorList>
            <person name="Klenk H.-P."/>
        </authorList>
    </citation>
    <scope>NUCLEOTIDE SEQUENCE [LARGE SCALE GENOMIC DNA]</scope>
    <source>
        <strain evidence="3 4">DSM 23040</strain>
    </source>
</reference>
<dbReference type="Pfam" id="PF10647">
    <property type="entry name" value="Gmad1"/>
    <property type="match status" value="1"/>
</dbReference>
<dbReference type="InterPro" id="IPR018910">
    <property type="entry name" value="LpqB_C"/>
</dbReference>
<protein>
    <recommendedName>
        <fullName evidence="2">Lipoprotein LpqB C-terminal domain-containing protein</fullName>
    </recommendedName>
</protein>
<evidence type="ECO:0000313" key="3">
    <source>
        <dbReference type="EMBL" id="MBB3021985.1"/>
    </source>
</evidence>
<feature type="domain" description="Lipoprotein LpqB C-terminal" evidence="2">
    <location>
        <begin position="15"/>
        <end position="206"/>
    </location>
</feature>
<dbReference type="Proteomes" id="UP000568050">
    <property type="component" value="Unassembled WGS sequence"/>
</dbReference>
<organism evidence="3 4">
    <name type="scientific">Helcobacillus massiliensis</name>
    <dbReference type="NCBI Taxonomy" id="521392"/>
    <lineage>
        <taxon>Bacteria</taxon>
        <taxon>Bacillati</taxon>
        <taxon>Actinomycetota</taxon>
        <taxon>Actinomycetes</taxon>
        <taxon>Micrococcales</taxon>
        <taxon>Dermabacteraceae</taxon>
        <taxon>Helcobacillus</taxon>
    </lineage>
</organism>
<feature type="region of interest" description="Disordered" evidence="1">
    <location>
        <begin position="183"/>
        <end position="226"/>
    </location>
</feature>
<gene>
    <name evidence="3" type="ORF">FHX50_000233</name>
</gene>
<sequence length="271" mass="28920">MPAFAKDCVIAPVGSPRSSTAAALTPDRRTLLTGSTDGRLQRREALTGQALVPPSVDQFGWIWTADSERPGELLAVNESGGAEHSSALLNLADGDEICSASLGLGSTQLALLIKRDGRLLLGESAVVRSRKGDPIGLSTVQTMPLPVNGSGELCWYSKQAMIVFVPAAEGQSPQAIIWDSTRGVQRVPPPPRRTPVRASALSTRRVVPRRAGRRAPPCAPSQHDAHACHHPHRSAVPRRCSAADGLPLRCRREGVVRGLRRGARDGRRAGR</sequence>
<evidence type="ECO:0000256" key="1">
    <source>
        <dbReference type="SAM" id="MobiDB-lite"/>
    </source>
</evidence>